<organism evidence="1 2">
    <name type="scientific">Sphaerodactylus townsendi</name>
    <dbReference type="NCBI Taxonomy" id="933632"/>
    <lineage>
        <taxon>Eukaryota</taxon>
        <taxon>Metazoa</taxon>
        <taxon>Chordata</taxon>
        <taxon>Craniata</taxon>
        <taxon>Vertebrata</taxon>
        <taxon>Euteleostomi</taxon>
        <taxon>Lepidosauria</taxon>
        <taxon>Squamata</taxon>
        <taxon>Bifurcata</taxon>
        <taxon>Gekkota</taxon>
        <taxon>Sphaerodactylidae</taxon>
        <taxon>Sphaerodactylus</taxon>
    </lineage>
</organism>
<keyword evidence="2" id="KW-1185">Reference proteome</keyword>
<dbReference type="EMBL" id="CM037623">
    <property type="protein sequence ID" value="KAH7988062.1"/>
    <property type="molecule type" value="Genomic_DNA"/>
</dbReference>
<gene>
    <name evidence="1" type="ORF">K3G42_005415</name>
</gene>
<sequence>MISVASDISKLQGMDFSREIEPAEKSSTSLSEKTGYQNSIYRNTANIFQGIHKEKPRDKVLVKYGNGPLPLVTDFKDERCQRLSYELAFSALKSFERQDDSTVLGMDHILKSKAKCILDQGVLENILIDSGVYPRYDQWISVCSGNAPGHAKEELPGPAVAFSVLRGEGPFTSRCRIKHDALSIECILPETIRKQQERASALPLFAWVNTLKVSLEEVHSTLQREGFTRVESLSKFDGCTYCLDVHCEDLLIFPSAVKEQLLTLELFTHYKLLLQDKSRSLAVHSVKSLLNMDDDILIAHAGSGLTVVHITFQY</sequence>
<proteinExistence type="predicted"/>
<comment type="caution">
    <text evidence="1">The sequence shown here is derived from an EMBL/GenBank/DDBJ whole genome shotgun (WGS) entry which is preliminary data.</text>
</comment>
<evidence type="ECO:0000313" key="1">
    <source>
        <dbReference type="EMBL" id="KAH7988062.1"/>
    </source>
</evidence>
<reference evidence="1" key="1">
    <citation type="submission" date="2021-08" db="EMBL/GenBank/DDBJ databases">
        <title>The first chromosome-level gecko genome reveals the dynamic sex chromosomes of Neotropical dwarf geckos (Sphaerodactylidae: Sphaerodactylus).</title>
        <authorList>
            <person name="Pinto B.J."/>
            <person name="Keating S.E."/>
            <person name="Gamble T."/>
        </authorList>
    </citation>
    <scope>NUCLEOTIDE SEQUENCE</scope>
    <source>
        <strain evidence="1">TG3544</strain>
    </source>
</reference>
<accession>A0ACB8E779</accession>
<name>A0ACB8E779_9SAUR</name>
<protein>
    <submittedName>
        <fullName evidence="1">Uncharacterized protein</fullName>
    </submittedName>
</protein>
<evidence type="ECO:0000313" key="2">
    <source>
        <dbReference type="Proteomes" id="UP000827872"/>
    </source>
</evidence>
<dbReference type="Proteomes" id="UP000827872">
    <property type="component" value="Linkage Group LG10"/>
</dbReference>